<gene>
    <name evidence="2" type="ORF">CYMTET_31708</name>
</gene>
<dbReference type="Proteomes" id="UP001190700">
    <property type="component" value="Unassembled WGS sequence"/>
</dbReference>
<sequence>MTGFPVKTAAEFSKEAHVPPAPAADTLQRKVYLLAHLLKSAKQTLNHVLATLSVEGRVTPPNQIDTLLALDELQQLPEGAAAASADQAATDDLFGEQAAESEVVEAPPLDDEDDDVLPELVDGEESDSDEDGDIPLDEEMPPGVIDGRRGAQQQAAAAQVRVHHGITVSEVPGRVEAGSIDRREYESLKERMSSSLSAGTLTDMAQGMLYDTGANCNIIPIRRVQELGLAIYDAKSSARVTRCDGSPTAFTKYCYVEVVLAAGTPHMTLHRLHAFISYAENTTWDLLVGTGPLKNALRITMDLYRGVAISEAPLLPLGMKDEVYMPLLECTPSAEAKRKRSQDLGVCLASKIFDYSAAWASLGMADNEDTTAYFGVQANVGELMEEEDTQWQELSSNQKDISYDVFLDQSLQPWKGSMTHGIMEKYKGSGQN</sequence>
<keyword evidence="3" id="KW-1185">Reference proteome</keyword>
<dbReference type="EMBL" id="LGRX02018879">
    <property type="protein sequence ID" value="KAK3259288.1"/>
    <property type="molecule type" value="Genomic_DNA"/>
</dbReference>
<name>A0AAE0FH17_9CHLO</name>
<proteinExistence type="predicted"/>
<protein>
    <submittedName>
        <fullName evidence="2">Uncharacterized protein</fullName>
    </submittedName>
</protein>
<comment type="caution">
    <text evidence="2">The sequence shown here is derived from an EMBL/GenBank/DDBJ whole genome shotgun (WGS) entry which is preliminary data.</text>
</comment>
<dbReference type="AlphaFoldDB" id="A0AAE0FH17"/>
<feature type="region of interest" description="Disordered" evidence="1">
    <location>
        <begin position="96"/>
        <end position="136"/>
    </location>
</feature>
<accession>A0AAE0FH17</accession>
<feature type="compositionally biased region" description="Acidic residues" evidence="1">
    <location>
        <begin position="108"/>
        <end position="136"/>
    </location>
</feature>
<reference evidence="2 3" key="1">
    <citation type="journal article" date="2015" name="Genome Biol. Evol.">
        <title>Comparative Genomics of a Bacterivorous Green Alga Reveals Evolutionary Causalities and Consequences of Phago-Mixotrophic Mode of Nutrition.</title>
        <authorList>
            <person name="Burns J.A."/>
            <person name="Paasch A."/>
            <person name="Narechania A."/>
            <person name="Kim E."/>
        </authorList>
    </citation>
    <scope>NUCLEOTIDE SEQUENCE [LARGE SCALE GENOMIC DNA]</scope>
    <source>
        <strain evidence="2 3">PLY_AMNH</strain>
    </source>
</reference>
<evidence type="ECO:0000313" key="3">
    <source>
        <dbReference type="Proteomes" id="UP001190700"/>
    </source>
</evidence>
<evidence type="ECO:0000313" key="2">
    <source>
        <dbReference type="EMBL" id="KAK3259288.1"/>
    </source>
</evidence>
<evidence type="ECO:0000256" key="1">
    <source>
        <dbReference type="SAM" id="MobiDB-lite"/>
    </source>
</evidence>
<organism evidence="2 3">
    <name type="scientific">Cymbomonas tetramitiformis</name>
    <dbReference type="NCBI Taxonomy" id="36881"/>
    <lineage>
        <taxon>Eukaryota</taxon>
        <taxon>Viridiplantae</taxon>
        <taxon>Chlorophyta</taxon>
        <taxon>Pyramimonadophyceae</taxon>
        <taxon>Pyramimonadales</taxon>
        <taxon>Pyramimonadaceae</taxon>
        <taxon>Cymbomonas</taxon>
    </lineage>
</organism>